<evidence type="ECO:0000256" key="1">
    <source>
        <dbReference type="ARBA" id="ARBA00022468"/>
    </source>
</evidence>
<dbReference type="InterPro" id="IPR038508">
    <property type="entry name" value="ArfGAP_dom_sf"/>
</dbReference>
<dbReference type="InterPro" id="IPR001164">
    <property type="entry name" value="ArfGAP_dom"/>
</dbReference>
<accession>A0A9P0BW64</accession>
<reference evidence="8" key="1">
    <citation type="submission" date="2021-12" db="EMBL/GenBank/DDBJ databases">
        <authorList>
            <person name="King R."/>
        </authorList>
    </citation>
    <scope>NUCLEOTIDE SEQUENCE</scope>
</reference>
<dbReference type="EMBL" id="LR824022">
    <property type="protein sequence ID" value="CAH0591728.1"/>
    <property type="molecule type" value="Genomic_DNA"/>
</dbReference>
<dbReference type="SMART" id="SM00105">
    <property type="entry name" value="ArfGap"/>
    <property type="match status" value="1"/>
</dbReference>
<keyword evidence="1" id="KW-0343">GTPase activation</keyword>
<dbReference type="PRINTS" id="PR00405">
    <property type="entry name" value="REVINTRACTNG"/>
</dbReference>
<dbReference type="OrthoDB" id="983479at2759"/>
<dbReference type="SUPFAM" id="SSF57863">
    <property type="entry name" value="ArfGap/RecO-like zinc finger"/>
    <property type="match status" value="1"/>
</dbReference>
<dbReference type="PANTHER" id="PTHR45686">
    <property type="entry name" value="ADP-RIBOSYLATION FACTOR GTPASE ACTIVATING PROTEIN 3, ISOFORM H-RELATED"/>
    <property type="match status" value="1"/>
</dbReference>
<evidence type="ECO:0000313" key="8">
    <source>
        <dbReference type="EMBL" id="CAH0591728.1"/>
    </source>
</evidence>
<keyword evidence="4" id="KW-0862">Zinc</keyword>
<dbReference type="GO" id="GO:0000139">
    <property type="term" value="C:Golgi membrane"/>
    <property type="evidence" value="ECO:0007669"/>
    <property type="project" value="GOC"/>
</dbReference>
<feature type="domain" description="Arf-GAP" evidence="7">
    <location>
        <begin position="12"/>
        <end position="128"/>
    </location>
</feature>
<protein>
    <recommendedName>
        <fullName evidence="7">Arf-GAP domain-containing protein</fullName>
    </recommendedName>
</protein>
<dbReference type="Gene3D" id="1.10.220.150">
    <property type="entry name" value="Arf GTPase activating protein"/>
    <property type="match status" value="1"/>
</dbReference>
<evidence type="ECO:0000256" key="2">
    <source>
        <dbReference type="ARBA" id="ARBA00022723"/>
    </source>
</evidence>
<evidence type="ECO:0000256" key="4">
    <source>
        <dbReference type="ARBA" id="ARBA00022833"/>
    </source>
</evidence>
<evidence type="ECO:0000256" key="3">
    <source>
        <dbReference type="ARBA" id="ARBA00022771"/>
    </source>
</evidence>
<dbReference type="GO" id="GO:0008270">
    <property type="term" value="F:zinc ion binding"/>
    <property type="evidence" value="ECO:0007669"/>
    <property type="project" value="UniProtKB-KW"/>
</dbReference>
<name>A0A9P0BW64_CHRIL</name>
<dbReference type="AlphaFoldDB" id="A0A9P0BW64"/>
<dbReference type="Pfam" id="PF01412">
    <property type="entry name" value="ArfGap"/>
    <property type="match status" value="1"/>
</dbReference>
<dbReference type="PROSITE" id="PS50115">
    <property type="entry name" value="ARFGAP"/>
    <property type="match status" value="1"/>
</dbReference>
<keyword evidence="2" id="KW-0479">Metal-binding</keyword>
<dbReference type="FunFam" id="1.10.220.150:FF:000004">
    <property type="entry name" value="Putative ADP-ribosylation factor GTPase-activating protein 2"/>
    <property type="match status" value="1"/>
</dbReference>
<dbReference type="InterPro" id="IPR037278">
    <property type="entry name" value="ARFGAP/RecO"/>
</dbReference>
<feature type="region of interest" description="Disordered" evidence="6">
    <location>
        <begin position="337"/>
        <end position="396"/>
    </location>
</feature>
<sequence length="496" mass="52900">MADSGPSKSDIEAIFQRLRSIPSNKVCFDCNAKNPTWSSVTYGVFICLDCSAVHRSLGVHLTFVRSTQLDTNWTWKQLRNMQLGGNVNATQFFRTHGLSTEDARQKYSSRVAQMYRDKLSAMSEQAMKTYGSKLHLEAAAPEPKESKEPEVDWFAEHSDSASPNTSELAISAQTKGPEALSAQARLWGQTGDAPRAQPAKRAGLGARKGGLGATKVAANFDDIEREAIMAEKLKMEAQAQAGQTGGTATLESVEQEVASLRLAYRAPAAAAPSAERLGIAQASTAHRSGVSHSATSDMTVIEQEDAPAPRAALDDIDDFTSSFTMIRSEPFGSRSMEALGGARSASPPPRAVHSMFSPAPHTAGPAPHTAGPAPHTAGPAPHKSRARRPDPVEDDSAVKKFGSAKAISSAQFFGEQDSSWERDSNLSRFQGSTSISSAEYFGGDAPRAARQPGFSVAAPDLDEVRESVRAGVTRVAGRLSSLANGVVSSIQERYGY</sequence>
<dbReference type="GO" id="GO:0048205">
    <property type="term" value="P:COPI coating of Golgi vesicle"/>
    <property type="evidence" value="ECO:0007669"/>
    <property type="project" value="TreeGrafter"/>
</dbReference>
<organism evidence="8 9">
    <name type="scientific">Chrysodeixis includens</name>
    <name type="common">Soybean looper</name>
    <name type="synonym">Pseudoplusia includens</name>
    <dbReference type="NCBI Taxonomy" id="689277"/>
    <lineage>
        <taxon>Eukaryota</taxon>
        <taxon>Metazoa</taxon>
        <taxon>Ecdysozoa</taxon>
        <taxon>Arthropoda</taxon>
        <taxon>Hexapoda</taxon>
        <taxon>Insecta</taxon>
        <taxon>Pterygota</taxon>
        <taxon>Neoptera</taxon>
        <taxon>Endopterygota</taxon>
        <taxon>Lepidoptera</taxon>
        <taxon>Glossata</taxon>
        <taxon>Ditrysia</taxon>
        <taxon>Noctuoidea</taxon>
        <taxon>Noctuidae</taxon>
        <taxon>Plusiinae</taxon>
        <taxon>Chrysodeixis</taxon>
    </lineage>
</organism>
<evidence type="ECO:0000313" key="9">
    <source>
        <dbReference type="Proteomes" id="UP001154114"/>
    </source>
</evidence>
<proteinExistence type="predicted"/>
<dbReference type="GO" id="GO:0005096">
    <property type="term" value="F:GTPase activator activity"/>
    <property type="evidence" value="ECO:0007669"/>
    <property type="project" value="UniProtKB-KW"/>
</dbReference>
<gene>
    <name evidence="8" type="ORF">CINC_LOCUS5315</name>
</gene>
<dbReference type="Proteomes" id="UP001154114">
    <property type="component" value="Chromosome 19"/>
</dbReference>
<evidence type="ECO:0000259" key="7">
    <source>
        <dbReference type="PROSITE" id="PS50115"/>
    </source>
</evidence>
<evidence type="ECO:0000256" key="6">
    <source>
        <dbReference type="SAM" id="MobiDB-lite"/>
    </source>
</evidence>
<dbReference type="CDD" id="cd08831">
    <property type="entry name" value="ArfGap_ArfGap2_3_like"/>
    <property type="match status" value="1"/>
</dbReference>
<keyword evidence="3 5" id="KW-0863">Zinc-finger</keyword>
<evidence type="ECO:0000256" key="5">
    <source>
        <dbReference type="PROSITE-ProRule" id="PRU00288"/>
    </source>
</evidence>
<dbReference type="PANTHER" id="PTHR45686:SF4">
    <property type="entry name" value="ADP-RIBOSYLATION FACTOR GTPASE ACTIVATING PROTEIN 3, ISOFORM H"/>
    <property type="match status" value="1"/>
</dbReference>
<feature type="compositionally biased region" description="Low complexity" evidence="6">
    <location>
        <begin position="358"/>
        <end position="381"/>
    </location>
</feature>
<keyword evidence="9" id="KW-1185">Reference proteome</keyword>